<evidence type="ECO:0000256" key="6">
    <source>
        <dbReference type="SAM" id="Phobius"/>
    </source>
</evidence>
<dbReference type="PANTHER" id="PTHR22945">
    <property type="entry name" value="SERPENTINE RECEPTOR, CLASS D DELTA"/>
    <property type="match status" value="1"/>
</dbReference>
<dbReference type="EMBL" id="BTRK01000002">
    <property type="protein sequence ID" value="GMR35585.1"/>
    <property type="molecule type" value="Genomic_DNA"/>
</dbReference>
<dbReference type="InterPro" id="IPR019421">
    <property type="entry name" value="7TM_GPCR_serpentine_rcpt_Srd"/>
</dbReference>
<evidence type="ECO:0000256" key="1">
    <source>
        <dbReference type="ARBA" id="ARBA00004141"/>
    </source>
</evidence>
<feature type="transmembrane region" description="Helical" evidence="6">
    <location>
        <begin position="212"/>
        <end position="238"/>
    </location>
</feature>
<proteinExistence type="inferred from homology"/>
<protein>
    <recommendedName>
        <fullName evidence="9">G protein-coupled receptor</fullName>
    </recommendedName>
</protein>
<feature type="transmembrane region" description="Helical" evidence="6">
    <location>
        <begin position="6"/>
        <end position="28"/>
    </location>
</feature>
<dbReference type="SUPFAM" id="SSF81321">
    <property type="entry name" value="Family A G protein-coupled receptor-like"/>
    <property type="match status" value="1"/>
</dbReference>
<feature type="transmembrane region" description="Helical" evidence="6">
    <location>
        <begin position="49"/>
        <end position="74"/>
    </location>
</feature>
<keyword evidence="3 6" id="KW-0812">Transmembrane</keyword>
<comment type="similarity">
    <text evidence="2">Belongs to the nematode receptor-like protein srd family.</text>
</comment>
<sequence length="285" mass="32005">NLAFPTIHTVIFAIGVFSNVGLLLASFFRTPQTLKTYSIMFKFGTLNDLISVCCDFFTMQRLMVLPGNLLYLSLGPCSLISPRSCFLAYCMQLCSLLYSMYVMTVSFAYRLWILHRPSPTNRDVVVFMVGLYFPPALVAGLFTFAQADDQIVRDFLQKNAPYYLSEAGALTGHSGMTPHLIFTIVFIIMIISKLREHATGMSERTRKMHSNLIEALTVHAMLPPITVLAVAVYIVLFFEVYRHAFAAIPPAFGALCTIYYVEPYRQFVLCRSRVSSTFTPSTASV</sequence>
<dbReference type="Pfam" id="PF10317">
    <property type="entry name" value="7TM_GPCR_Srd"/>
    <property type="match status" value="1"/>
</dbReference>
<keyword evidence="5 6" id="KW-0472">Membrane</keyword>
<keyword evidence="4 6" id="KW-1133">Transmembrane helix</keyword>
<evidence type="ECO:0000313" key="8">
    <source>
        <dbReference type="Proteomes" id="UP001328107"/>
    </source>
</evidence>
<dbReference type="GO" id="GO:0016020">
    <property type="term" value="C:membrane"/>
    <property type="evidence" value="ECO:0007669"/>
    <property type="project" value="UniProtKB-SubCell"/>
</dbReference>
<reference evidence="8" key="1">
    <citation type="submission" date="2022-10" db="EMBL/GenBank/DDBJ databases">
        <title>Genome assembly of Pristionchus species.</title>
        <authorList>
            <person name="Yoshida K."/>
            <person name="Sommer R.J."/>
        </authorList>
    </citation>
    <scope>NUCLEOTIDE SEQUENCE [LARGE SCALE GENOMIC DNA]</scope>
    <source>
        <strain evidence="8">RS5460</strain>
    </source>
</reference>
<feature type="transmembrane region" description="Helical" evidence="6">
    <location>
        <begin position="244"/>
        <end position="261"/>
    </location>
</feature>
<feature type="transmembrane region" description="Helical" evidence="6">
    <location>
        <begin position="86"/>
        <end position="112"/>
    </location>
</feature>
<dbReference type="Proteomes" id="UP001328107">
    <property type="component" value="Unassembled WGS sequence"/>
</dbReference>
<evidence type="ECO:0000256" key="4">
    <source>
        <dbReference type="ARBA" id="ARBA00022989"/>
    </source>
</evidence>
<evidence type="ECO:0000313" key="7">
    <source>
        <dbReference type="EMBL" id="GMR35585.1"/>
    </source>
</evidence>
<dbReference type="AlphaFoldDB" id="A0AAN5C9D0"/>
<gene>
    <name evidence="7" type="ORF">PMAYCL1PPCAC_05780</name>
</gene>
<feature type="transmembrane region" description="Helical" evidence="6">
    <location>
        <begin position="124"/>
        <end position="147"/>
    </location>
</feature>
<evidence type="ECO:0000256" key="3">
    <source>
        <dbReference type="ARBA" id="ARBA00022692"/>
    </source>
</evidence>
<dbReference type="PANTHER" id="PTHR22945:SF40">
    <property type="entry name" value="SERPENTINE RECEPTOR, CLASS D (DELTA)-RELATED"/>
    <property type="match status" value="1"/>
</dbReference>
<dbReference type="InterPro" id="IPR050920">
    <property type="entry name" value="Nematode_rcpt-like_delta"/>
</dbReference>
<comment type="caution">
    <text evidence="7">The sequence shown here is derived from an EMBL/GenBank/DDBJ whole genome shotgun (WGS) entry which is preliminary data.</text>
</comment>
<organism evidence="7 8">
    <name type="scientific">Pristionchus mayeri</name>
    <dbReference type="NCBI Taxonomy" id="1317129"/>
    <lineage>
        <taxon>Eukaryota</taxon>
        <taxon>Metazoa</taxon>
        <taxon>Ecdysozoa</taxon>
        <taxon>Nematoda</taxon>
        <taxon>Chromadorea</taxon>
        <taxon>Rhabditida</taxon>
        <taxon>Rhabditina</taxon>
        <taxon>Diplogasteromorpha</taxon>
        <taxon>Diplogasteroidea</taxon>
        <taxon>Neodiplogasteridae</taxon>
        <taxon>Pristionchus</taxon>
    </lineage>
</organism>
<evidence type="ECO:0000256" key="2">
    <source>
        <dbReference type="ARBA" id="ARBA00009166"/>
    </source>
</evidence>
<name>A0AAN5C9D0_9BILA</name>
<evidence type="ECO:0008006" key="9">
    <source>
        <dbReference type="Google" id="ProtNLM"/>
    </source>
</evidence>
<feature type="transmembrane region" description="Helical" evidence="6">
    <location>
        <begin position="167"/>
        <end position="191"/>
    </location>
</feature>
<keyword evidence="8" id="KW-1185">Reference proteome</keyword>
<accession>A0AAN5C9D0</accession>
<comment type="subcellular location">
    <subcellularLocation>
        <location evidence="1">Membrane</location>
        <topology evidence="1">Multi-pass membrane protein</topology>
    </subcellularLocation>
</comment>
<feature type="non-terminal residue" evidence="7">
    <location>
        <position position="285"/>
    </location>
</feature>
<evidence type="ECO:0000256" key="5">
    <source>
        <dbReference type="ARBA" id="ARBA00023136"/>
    </source>
</evidence>
<feature type="non-terminal residue" evidence="7">
    <location>
        <position position="1"/>
    </location>
</feature>